<evidence type="ECO:0000313" key="10">
    <source>
        <dbReference type="EMBL" id="MQA53541.1"/>
    </source>
</evidence>
<dbReference type="RefSeq" id="WP_152897220.1">
    <property type="nucleotide sequence ID" value="NZ_WHUV01000001.1"/>
</dbReference>
<feature type="transmembrane region" description="Helical" evidence="8">
    <location>
        <begin position="145"/>
        <end position="172"/>
    </location>
</feature>
<feature type="transmembrane region" description="Helical" evidence="8">
    <location>
        <begin position="44"/>
        <end position="68"/>
    </location>
</feature>
<evidence type="ECO:0000259" key="9">
    <source>
        <dbReference type="PROSITE" id="PS50850"/>
    </source>
</evidence>
<name>A0A7X1PJY3_9PSED</name>
<dbReference type="GO" id="GO:0015293">
    <property type="term" value="F:symporter activity"/>
    <property type="evidence" value="ECO:0007669"/>
    <property type="project" value="UniProtKB-KW"/>
</dbReference>
<evidence type="ECO:0000313" key="11">
    <source>
        <dbReference type="Proteomes" id="UP000486534"/>
    </source>
</evidence>
<dbReference type="AlphaFoldDB" id="A0A7X1PJY3"/>
<dbReference type="Pfam" id="PF07690">
    <property type="entry name" value="MFS_1"/>
    <property type="match status" value="1"/>
</dbReference>
<dbReference type="InterPro" id="IPR020846">
    <property type="entry name" value="MFS_dom"/>
</dbReference>
<dbReference type="InterPro" id="IPR036259">
    <property type="entry name" value="MFS_trans_sf"/>
</dbReference>
<feature type="transmembrane region" description="Helical" evidence="8">
    <location>
        <begin position="104"/>
        <end position="124"/>
    </location>
</feature>
<reference evidence="10 11" key="1">
    <citation type="submission" date="2019-10" db="EMBL/GenBank/DDBJ databases">
        <title>Pseudomonas dajingensis sp. nov., isolated from the profound head ulcers of farmed Murray cod (Maccullochella peelii peelii).</title>
        <authorList>
            <person name="Liu Y."/>
        </authorList>
    </citation>
    <scope>NUCLEOTIDE SEQUENCE [LARGE SCALE GENOMIC DNA]</scope>
    <source>
        <strain evidence="10 11">MC042</strain>
    </source>
</reference>
<feature type="transmembrane region" description="Helical" evidence="8">
    <location>
        <begin position="184"/>
        <end position="203"/>
    </location>
</feature>
<feature type="transmembrane region" description="Helical" evidence="8">
    <location>
        <begin position="359"/>
        <end position="383"/>
    </location>
</feature>
<sequence length="420" mass="43710">MHKTTRKTLFATALGNFFEWLDFTLYGFFSTAIALTFFPPGNPLLALLATIATFASGFVTRPLGAYFIGRYADAKGRKAALILTFLLMGAGTLLIVAAPSHASAGLVGALCVLLGRLLQGLAASGEYGAASAMFMEVAPAGRKGLYGSFFIVSTYLALAFGALLAVLIYLLMGPVEAERHGWRLAFLIGLCIVPLGLWVRAGMEESRAFSQARRQHPGANAPIDWRAVLVVIGLTSLGTSSLYLSMIFMPAFAKAAFDIPVLDTSLATSLSCLIVAASVVLGGYLSDRRGPALPMYGGLTVILLGGLPGYGLLLAHPGLGSILLFQSLNGIGLGLFVGGSFSRVCGLFMTGQRALGLGLGYNLGVALFGALAPLVSTAALGYGIRYAPALYLLLTALVSALACRALLGRAPSPVALESLS</sequence>
<evidence type="ECO:0000256" key="3">
    <source>
        <dbReference type="ARBA" id="ARBA00022475"/>
    </source>
</evidence>
<feature type="domain" description="Major facilitator superfamily (MFS) profile" evidence="9">
    <location>
        <begin position="8"/>
        <end position="411"/>
    </location>
</feature>
<dbReference type="PANTHER" id="PTHR43528:SF8">
    <property type="entry name" value="BLR0239 PROTEIN"/>
    <property type="match status" value="1"/>
</dbReference>
<evidence type="ECO:0000256" key="2">
    <source>
        <dbReference type="ARBA" id="ARBA00022448"/>
    </source>
</evidence>
<comment type="caution">
    <text evidence="10">The sequence shown here is derived from an EMBL/GenBank/DDBJ whole genome shotgun (WGS) entry which is preliminary data.</text>
</comment>
<keyword evidence="7 8" id="KW-0472">Membrane</keyword>
<dbReference type="InterPro" id="IPR051084">
    <property type="entry name" value="H+-coupled_symporters"/>
</dbReference>
<dbReference type="Gene3D" id="1.20.1250.20">
    <property type="entry name" value="MFS general substrate transporter like domains"/>
    <property type="match status" value="2"/>
</dbReference>
<dbReference type="EMBL" id="WHUV01000001">
    <property type="protein sequence ID" value="MQA53541.1"/>
    <property type="molecule type" value="Genomic_DNA"/>
</dbReference>
<evidence type="ECO:0000256" key="5">
    <source>
        <dbReference type="ARBA" id="ARBA00022847"/>
    </source>
</evidence>
<dbReference type="Proteomes" id="UP000486534">
    <property type="component" value="Unassembled WGS sequence"/>
</dbReference>
<evidence type="ECO:0000256" key="6">
    <source>
        <dbReference type="ARBA" id="ARBA00022989"/>
    </source>
</evidence>
<keyword evidence="2" id="KW-0813">Transport</keyword>
<keyword evidence="6 8" id="KW-1133">Transmembrane helix</keyword>
<feature type="transmembrane region" description="Helical" evidence="8">
    <location>
        <begin position="293"/>
        <end position="313"/>
    </location>
</feature>
<dbReference type="SUPFAM" id="SSF103473">
    <property type="entry name" value="MFS general substrate transporter"/>
    <property type="match status" value="1"/>
</dbReference>
<comment type="subcellular location">
    <subcellularLocation>
        <location evidence="1">Cell membrane</location>
        <topology evidence="1">Multi-pass membrane protein</topology>
    </subcellularLocation>
</comment>
<feature type="transmembrane region" description="Helical" evidence="8">
    <location>
        <begin position="319"/>
        <end position="338"/>
    </location>
</feature>
<protein>
    <submittedName>
        <fullName evidence="10">MFS transporter</fullName>
    </submittedName>
</protein>
<keyword evidence="5" id="KW-0769">Symport</keyword>
<evidence type="ECO:0000256" key="8">
    <source>
        <dbReference type="SAM" id="Phobius"/>
    </source>
</evidence>
<evidence type="ECO:0000256" key="1">
    <source>
        <dbReference type="ARBA" id="ARBA00004651"/>
    </source>
</evidence>
<dbReference type="PROSITE" id="PS50850">
    <property type="entry name" value="MFS"/>
    <property type="match status" value="1"/>
</dbReference>
<organism evidence="10 11">
    <name type="scientific">Pseudomonas piscis</name>
    <dbReference type="NCBI Taxonomy" id="2614538"/>
    <lineage>
        <taxon>Bacteria</taxon>
        <taxon>Pseudomonadati</taxon>
        <taxon>Pseudomonadota</taxon>
        <taxon>Gammaproteobacteria</taxon>
        <taxon>Pseudomonadales</taxon>
        <taxon>Pseudomonadaceae</taxon>
        <taxon>Pseudomonas</taxon>
    </lineage>
</organism>
<keyword evidence="4 8" id="KW-0812">Transmembrane</keyword>
<proteinExistence type="predicted"/>
<dbReference type="GO" id="GO:0005886">
    <property type="term" value="C:plasma membrane"/>
    <property type="evidence" value="ECO:0007669"/>
    <property type="project" value="UniProtKB-SubCell"/>
</dbReference>
<accession>A0A7X1PJY3</accession>
<dbReference type="PANTHER" id="PTHR43528">
    <property type="entry name" value="ALPHA-KETOGLUTARATE PERMEASE"/>
    <property type="match status" value="1"/>
</dbReference>
<keyword evidence="3" id="KW-1003">Cell membrane</keyword>
<feature type="transmembrane region" description="Helical" evidence="8">
    <location>
        <begin position="80"/>
        <end position="98"/>
    </location>
</feature>
<evidence type="ECO:0000256" key="4">
    <source>
        <dbReference type="ARBA" id="ARBA00022692"/>
    </source>
</evidence>
<evidence type="ECO:0000256" key="7">
    <source>
        <dbReference type="ARBA" id="ARBA00023136"/>
    </source>
</evidence>
<dbReference type="InterPro" id="IPR011701">
    <property type="entry name" value="MFS"/>
</dbReference>
<gene>
    <name evidence="10" type="ORF">GDH07_09480</name>
</gene>
<feature type="transmembrane region" description="Helical" evidence="8">
    <location>
        <begin position="223"/>
        <end position="246"/>
    </location>
</feature>
<feature type="transmembrane region" description="Helical" evidence="8">
    <location>
        <begin position="20"/>
        <end position="38"/>
    </location>
</feature>
<feature type="transmembrane region" description="Helical" evidence="8">
    <location>
        <begin position="266"/>
        <end position="286"/>
    </location>
</feature>
<feature type="transmembrane region" description="Helical" evidence="8">
    <location>
        <begin position="389"/>
        <end position="407"/>
    </location>
</feature>